<dbReference type="RefSeq" id="WP_144991598.1">
    <property type="nucleotide sequence ID" value="NZ_VNJK01000001.1"/>
</dbReference>
<dbReference type="GO" id="GO:0048476">
    <property type="term" value="C:Holliday junction resolvase complex"/>
    <property type="evidence" value="ECO:0007669"/>
    <property type="project" value="UniProtKB-UniRule"/>
</dbReference>
<dbReference type="EMBL" id="VNJK01000001">
    <property type="protein sequence ID" value="TVX94494.1"/>
    <property type="molecule type" value="Genomic_DNA"/>
</dbReference>
<dbReference type="InterPro" id="IPR012340">
    <property type="entry name" value="NA-bd_OB-fold"/>
</dbReference>
<comment type="domain">
    <text evidence="6">Has three domains with a flexible linker between the domains II and III and assumes an 'L' shape. Domain III is highly mobile and contacts RuvB.</text>
</comment>
<dbReference type="OrthoDB" id="5293449at2"/>
<organism evidence="8 9">
    <name type="scientific">Paenibacillus agilis</name>
    <dbReference type="NCBI Taxonomy" id="3020863"/>
    <lineage>
        <taxon>Bacteria</taxon>
        <taxon>Bacillati</taxon>
        <taxon>Bacillota</taxon>
        <taxon>Bacilli</taxon>
        <taxon>Bacillales</taxon>
        <taxon>Paenibacillaceae</taxon>
        <taxon>Paenibacillus</taxon>
    </lineage>
</organism>
<evidence type="ECO:0000256" key="5">
    <source>
        <dbReference type="ARBA" id="ARBA00023204"/>
    </source>
</evidence>
<dbReference type="AlphaFoldDB" id="A0A559J3N5"/>
<comment type="subcellular location">
    <subcellularLocation>
        <location evidence="6">Cytoplasm</location>
    </subcellularLocation>
</comment>
<dbReference type="InterPro" id="IPR013849">
    <property type="entry name" value="DNA_helicase_Holl-junc_RuvA_I"/>
</dbReference>
<comment type="function">
    <text evidence="6">The RuvA-RuvB-RuvC complex processes Holliday junction (HJ) DNA during genetic recombination and DNA repair, while the RuvA-RuvB complex plays an important role in the rescue of blocked DNA replication forks via replication fork reversal (RFR). RuvA specifically binds to HJ cruciform DNA, conferring on it an open structure. The RuvB hexamer acts as an ATP-dependent pump, pulling dsDNA into and through the RuvAB complex. HJ branch migration allows RuvC to scan DNA until it finds its consensus sequence, where it cleaves and resolves the cruciform DNA.</text>
</comment>
<accession>A0A559J3N5</accession>
<dbReference type="GO" id="GO:0006281">
    <property type="term" value="P:DNA repair"/>
    <property type="evidence" value="ECO:0007669"/>
    <property type="project" value="UniProtKB-UniRule"/>
</dbReference>
<dbReference type="SUPFAM" id="SSF47781">
    <property type="entry name" value="RuvA domain 2-like"/>
    <property type="match status" value="1"/>
</dbReference>
<evidence type="ECO:0000313" key="8">
    <source>
        <dbReference type="EMBL" id="TVX94494.1"/>
    </source>
</evidence>
<dbReference type="InterPro" id="IPR010994">
    <property type="entry name" value="RuvA_2-like"/>
</dbReference>
<proteinExistence type="inferred from homology"/>
<dbReference type="CDD" id="cd14332">
    <property type="entry name" value="UBA_RuvA_C"/>
    <property type="match status" value="1"/>
</dbReference>
<name>A0A559J3N5_9BACL</name>
<keyword evidence="3 6" id="KW-0238">DNA-binding</keyword>
<dbReference type="HAMAP" id="MF_00031">
    <property type="entry name" value="DNA_HJ_migration_RuvA"/>
    <property type="match status" value="1"/>
</dbReference>
<evidence type="ECO:0000256" key="4">
    <source>
        <dbReference type="ARBA" id="ARBA00023172"/>
    </source>
</evidence>
<dbReference type="Pfam" id="PF07499">
    <property type="entry name" value="RuvA_C"/>
    <property type="match status" value="1"/>
</dbReference>
<dbReference type="InterPro" id="IPR011114">
    <property type="entry name" value="RuvA_C"/>
</dbReference>
<reference evidence="8 9" key="1">
    <citation type="submission" date="2019-07" db="EMBL/GenBank/DDBJ databases">
        <authorList>
            <person name="Kim J."/>
        </authorList>
    </citation>
    <scope>NUCLEOTIDE SEQUENCE [LARGE SCALE GENOMIC DNA]</scope>
    <source>
        <strain evidence="8 9">N4</strain>
    </source>
</reference>
<dbReference type="Pfam" id="PF01330">
    <property type="entry name" value="RuvA_N"/>
    <property type="match status" value="1"/>
</dbReference>
<comment type="similarity">
    <text evidence="6">Belongs to the RuvA family.</text>
</comment>
<dbReference type="InterPro" id="IPR036267">
    <property type="entry name" value="RuvA_C_sf"/>
</dbReference>
<dbReference type="Gene3D" id="2.40.50.140">
    <property type="entry name" value="Nucleic acid-binding proteins"/>
    <property type="match status" value="1"/>
</dbReference>
<dbReference type="Pfam" id="PF14520">
    <property type="entry name" value="HHH_5"/>
    <property type="match status" value="1"/>
</dbReference>
<keyword evidence="2 6" id="KW-0227">DNA damage</keyword>
<dbReference type="InterPro" id="IPR000085">
    <property type="entry name" value="RuvA"/>
</dbReference>
<comment type="subunit">
    <text evidence="6">Homotetramer. Forms an RuvA(8)-RuvB(12)-Holliday junction (HJ) complex. HJ DNA is sandwiched between 2 RuvA tetramers; dsDNA enters through RuvA and exits via RuvB. An RuvB hexamer assembles on each DNA strand where it exits the tetramer. Each RuvB hexamer is contacted by two RuvA subunits (via domain III) on 2 adjacent RuvB subunits; this complex drives branch migration. In the full resolvosome a probable DNA-RuvA(4)-RuvB(12)-RuvC(2) complex forms which resolves the HJ.</text>
</comment>
<dbReference type="GO" id="GO:0009379">
    <property type="term" value="C:Holliday junction helicase complex"/>
    <property type="evidence" value="ECO:0007669"/>
    <property type="project" value="InterPro"/>
</dbReference>
<dbReference type="Gene3D" id="1.10.150.20">
    <property type="entry name" value="5' to 3' exonuclease, C-terminal subdomain"/>
    <property type="match status" value="1"/>
</dbReference>
<dbReference type="SUPFAM" id="SSF50249">
    <property type="entry name" value="Nucleic acid-binding proteins"/>
    <property type="match status" value="1"/>
</dbReference>
<evidence type="ECO:0000259" key="7">
    <source>
        <dbReference type="SMART" id="SM00278"/>
    </source>
</evidence>
<dbReference type="NCBIfam" id="TIGR00084">
    <property type="entry name" value="ruvA"/>
    <property type="match status" value="1"/>
</dbReference>
<comment type="caution">
    <text evidence="8">The sequence shown here is derived from an EMBL/GenBank/DDBJ whole genome shotgun (WGS) entry which is preliminary data.</text>
</comment>
<dbReference type="GO" id="GO:0006310">
    <property type="term" value="P:DNA recombination"/>
    <property type="evidence" value="ECO:0007669"/>
    <property type="project" value="UniProtKB-UniRule"/>
</dbReference>
<dbReference type="GO" id="GO:0016787">
    <property type="term" value="F:hydrolase activity"/>
    <property type="evidence" value="ECO:0007669"/>
    <property type="project" value="UniProtKB-KW"/>
</dbReference>
<keyword evidence="4 6" id="KW-0233">DNA recombination</keyword>
<dbReference type="GO" id="GO:0005737">
    <property type="term" value="C:cytoplasm"/>
    <property type="evidence" value="ECO:0007669"/>
    <property type="project" value="UniProtKB-SubCell"/>
</dbReference>
<feature type="domain" description="Helix-hairpin-helix DNA-binding motif class 1" evidence="7">
    <location>
        <begin position="106"/>
        <end position="125"/>
    </location>
</feature>
<evidence type="ECO:0000256" key="2">
    <source>
        <dbReference type="ARBA" id="ARBA00022763"/>
    </source>
</evidence>
<evidence type="ECO:0000256" key="3">
    <source>
        <dbReference type="ARBA" id="ARBA00023125"/>
    </source>
</evidence>
<evidence type="ECO:0000256" key="6">
    <source>
        <dbReference type="HAMAP-Rule" id="MF_00031"/>
    </source>
</evidence>
<dbReference type="GO" id="GO:0005524">
    <property type="term" value="F:ATP binding"/>
    <property type="evidence" value="ECO:0007669"/>
    <property type="project" value="InterPro"/>
</dbReference>
<keyword evidence="8" id="KW-0378">Hydrolase</keyword>
<sequence length="207" mass="23177">MIDYVRGPVAHMESDYVVIDVNGIGYRVLCPNPYLFGKTDGEVTVYTHHHVREDAMLLFGFSSREEQRLFRKLIEVNGVGPKVAIGILAGSRPEALVMAIQQENVTFLTKLPGIGKKTAQRIVLDLKDKLDHIGLDFTSGQGLFEDAPVIMDGDVHPSWGEAREALKALGYRDVELDRAWEQLKHRIHADEAVDALMKKALKELLVM</sequence>
<evidence type="ECO:0000256" key="1">
    <source>
        <dbReference type="ARBA" id="ARBA00022490"/>
    </source>
</evidence>
<dbReference type="InterPro" id="IPR003583">
    <property type="entry name" value="Hlx-hairpin-Hlx_DNA-bd_motif"/>
</dbReference>
<feature type="domain" description="Helix-hairpin-helix DNA-binding motif class 1" evidence="7">
    <location>
        <begin position="71"/>
        <end position="90"/>
    </location>
</feature>
<keyword evidence="5 6" id="KW-0234">DNA repair</keyword>
<feature type="region of interest" description="Domain III" evidence="6">
    <location>
        <begin position="161"/>
        <end position="207"/>
    </location>
</feature>
<dbReference type="GO" id="GO:0000400">
    <property type="term" value="F:four-way junction DNA binding"/>
    <property type="evidence" value="ECO:0007669"/>
    <property type="project" value="UniProtKB-UniRule"/>
</dbReference>
<comment type="caution">
    <text evidence="6">Lacks conserved residue(s) required for the propagation of feature annotation.</text>
</comment>
<evidence type="ECO:0000313" key="9">
    <source>
        <dbReference type="Proteomes" id="UP000318102"/>
    </source>
</evidence>
<keyword evidence="9" id="KW-1185">Reference proteome</keyword>
<dbReference type="GO" id="GO:0009378">
    <property type="term" value="F:four-way junction helicase activity"/>
    <property type="evidence" value="ECO:0007669"/>
    <property type="project" value="InterPro"/>
</dbReference>
<gene>
    <name evidence="6 8" type="primary">ruvA</name>
    <name evidence="8" type="ORF">FPZ44_16410</name>
</gene>
<dbReference type="SMART" id="SM00278">
    <property type="entry name" value="HhH1"/>
    <property type="match status" value="2"/>
</dbReference>
<protein>
    <recommendedName>
        <fullName evidence="6">Holliday junction branch migration complex subunit RuvA</fullName>
    </recommendedName>
</protein>
<keyword evidence="1 6" id="KW-0963">Cytoplasm</keyword>
<dbReference type="Proteomes" id="UP000318102">
    <property type="component" value="Unassembled WGS sequence"/>
</dbReference>
<dbReference type="SUPFAM" id="SSF46929">
    <property type="entry name" value="DNA helicase RuvA subunit, C-terminal domain"/>
    <property type="match status" value="1"/>
</dbReference>